<gene>
    <name evidence="1" type="ORF">NOSIN_15780</name>
</gene>
<organism evidence="1 2">
    <name type="scientific">Nocardiopsis sinuspersici</name>
    <dbReference type="NCBI Taxonomy" id="501010"/>
    <lineage>
        <taxon>Bacteria</taxon>
        <taxon>Bacillati</taxon>
        <taxon>Actinomycetota</taxon>
        <taxon>Actinomycetes</taxon>
        <taxon>Streptosporangiales</taxon>
        <taxon>Nocardiopsidaceae</taxon>
        <taxon>Nocardiopsis</taxon>
    </lineage>
</organism>
<accession>A0A1V3C2W7</accession>
<dbReference type="Proteomes" id="UP000189004">
    <property type="component" value="Unassembled WGS sequence"/>
</dbReference>
<reference evidence="2" key="1">
    <citation type="submission" date="2016-08" db="EMBL/GenBank/DDBJ databases">
        <authorList>
            <person name="Tokovenko B."/>
            <person name="Kalinowski J."/>
        </authorList>
    </citation>
    <scope>NUCLEOTIDE SEQUENCE [LARGE SCALE GENOMIC DNA]</scope>
    <source>
        <strain evidence="2">UTMC102</strain>
    </source>
</reference>
<name>A0A1V3C2W7_9ACTN</name>
<dbReference type="AlphaFoldDB" id="A0A1V3C2W7"/>
<comment type="caution">
    <text evidence="1">The sequence shown here is derived from an EMBL/GenBank/DDBJ whole genome shotgun (WGS) entry which is preliminary data.</text>
</comment>
<evidence type="ECO:0000313" key="1">
    <source>
        <dbReference type="EMBL" id="OOC55085.1"/>
    </source>
</evidence>
<protein>
    <submittedName>
        <fullName evidence="1">Uncharacterized protein</fullName>
    </submittedName>
</protein>
<keyword evidence="2" id="KW-1185">Reference proteome</keyword>
<proteinExistence type="predicted"/>
<dbReference type="EMBL" id="MCOK01000001">
    <property type="protein sequence ID" value="OOC55085.1"/>
    <property type="molecule type" value="Genomic_DNA"/>
</dbReference>
<sequence>MPASLSLEATGQSAWAASAKAGGGVRIPAAVDHGVSRAGTSVVRKRSRPAWWASGVLLEPVLFVAGHPDPDGEPRPFRLQEDRWAGEHLTRRQGEGGMRLLGLPRPRQGAVRSFPSTGRGFGEIRRSAHLVAIRRYT</sequence>
<evidence type="ECO:0000313" key="2">
    <source>
        <dbReference type="Proteomes" id="UP000189004"/>
    </source>
</evidence>